<dbReference type="AlphaFoldDB" id="A0A4P7XDX4"/>
<dbReference type="EMBL" id="CP031093">
    <property type="protein sequence ID" value="QCF24743.1"/>
    <property type="molecule type" value="Genomic_DNA"/>
</dbReference>
<dbReference type="OrthoDB" id="7056977at2"/>
<evidence type="ECO:0000313" key="1">
    <source>
        <dbReference type="EMBL" id="QCF24743.1"/>
    </source>
</evidence>
<name>A0A4P7XDX4_9ALTE</name>
<organism evidence="1 2">
    <name type="scientific">Hydrocarboniclastica marina</name>
    <dbReference type="NCBI Taxonomy" id="2259620"/>
    <lineage>
        <taxon>Bacteria</taxon>
        <taxon>Pseudomonadati</taxon>
        <taxon>Pseudomonadota</taxon>
        <taxon>Gammaproteobacteria</taxon>
        <taxon>Alteromonadales</taxon>
        <taxon>Alteromonadaceae</taxon>
        <taxon>Hydrocarboniclastica</taxon>
    </lineage>
</organism>
<dbReference type="KEGG" id="hmi:soil367_01540"/>
<reference evidence="1 2" key="1">
    <citation type="submission" date="2018-07" db="EMBL/GenBank/DDBJ databases">
        <title>Marsedoiliclastica nanhaica gen. nov. sp. nov., a novel marine hydrocarbonoclastic bacterium isolated from an in-situ enriched hydrocarbon-degrading consortium in deep-sea sediment.</title>
        <authorList>
            <person name="Dong C."/>
            <person name="Ma T."/>
            <person name="Liu R."/>
            <person name="Shao Z."/>
        </authorList>
    </citation>
    <scope>NUCLEOTIDE SEQUENCE [LARGE SCALE GENOMIC DNA]</scope>
    <source>
        <strain evidence="2">soil36-7</strain>
    </source>
</reference>
<dbReference type="RefSeq" id="WP_136546250.1">
    <property type="nucleotide sequence ID" value="NZ_CP031093.1"/>
</dbReference>
<gene>
    <name evidence="1" type="ORF">soil367_01540</name>
</gene>
<protein>
    <submittedName>
        <fullName evidence="1">Uncharacterized protein</fullName>
    </submittedName>
</protein>
<proteinExistence type="predicted"/>
<keyword evidence="2" id="KW-1185">Reference proteome</keyword>
<evidence type="ECO:0000313" key="2">
    <source>
        <dbReference type="Proteomes" id="UP000298049"/>
    </source>
</evidence>
<accession>A0A4P7XDX4</accession>
<dbReference type="Proteomes" id="UP000298049">
    <property type="component" value="Chromosome"/>
</dbReference>
<sequence length="270" mass="29217">MRWQLINVSGQAGELSAVEALTRTPVATDEQGQSWISQGCDRDLPMSEGLWQRLRPWLDQSLPTWVILPHSERTHRAWWQGRLSDGAELGIGRASVALALSQLNRLAAPGRIIAVNRPAANEPGIEAVMALDWGPADHGLAFELTRMDGRLDGKTDVGALLELGRNTVHQPEVLFCPGTAGDGYIERLLPFLGALGPWAAQEVRWEFAEAPLGRLGVVGSLFSWAWLEAGYRLGEWQDPCAVIELDDSPLAGLSVVSWTAGASGASARLA</sequence>